<keyword evidence="1" id="KW-0812">Transmembrane</keyword>
<reference evidence="2" key="2">
    <citation type="journal article" date="2015" name="Fish Shellfish Immunol.">
        <title>Early steps in the European eel (Anguilla anguilla)-Vibrio vulnificus interaction in the gills: Role of the RtxA13 toxin.</title>
        <authorList>
            <person name="Callol A."/>
            <person name="Pajuelo D."/>
            <person name="Ebbesson L."/>
            <person name="Teles M."/>
            <person name="MacKenzie S."/>
            <person name="Amaro C."/>
        </authorList>
    </citation>
    <scope>NUCLEOTIDE SEQUENCE</scope>
</reference>
<proteinExistence type="predicted"/>
<sequence length="69" mass="8074">MVYSAAVYCSQRLCATLNILIYLVIGLFTVPMDTFSTHHSENITSHTRNNKKNTFFKRSHTHTYTYTQR</sequence>
<organism evidence="2">
    <name type="scientific">Anguilla anguilla</name>
    <name type="common">European freshwater eel</name>
    <name type="synonym">Muraena anguilla</name>
    <dbReference type="NCBI Taxonomy" id="7936"/>
    <lineage>
        <taxon>Eukaryota</taxon>
        <taxon>Metazoa</taxon>
        <taxon>Chordata</taxon>
        <taxon>Craniata</taxon>
        <taxon>Vertebrata</taxon>
        <taxon>Euteleostomi</taxon>
        <taxon>Actinopterygii</taxon>
        <taxon>Neopterygii</taxon>
        <taxon>Teleostei</taxon>
        <taxon>Anguilliformes</taxon>
        <taxon>Anguillidae</taxon>
        <taxon>Anguilla</taxon>
    </lineage>
</organism>
<dbReference type="AlphaFoldDB" id="A0A0E9S4B7"/>
<evidence type="ECO:0000256" key="1">
    <source>
        <dbReference type="SAM" id="Phobius"/>
    </source>
</evidence>
<reference evidence="2" key="1">
    <citation type="submission" date="2014-11" db="EMBL/GenBank/DDBJ databases">
        <authorList>
            <person name="Amaro Gonzalez C."/>
        </authorList>
    </citation>
    <scope>NUCLEOTIDE SEQUENCE</scope>
</reference>
<keyword evidence="1" id="KW-1133">Transmembrane helix</keyword>
<keyword evidence="1" id="KW-0472">Membrane</keyword>
<accession>A0A0E9S4B7</accession>
<evidence type="ECO:0000313" key="2">
    <source>
        <dbReference type="EMBL" id="JAH35505.1"/>
    </source>
</evidence>
<protein>
    <submittedName>
        <fullName evidence="2">Uncharacterized protein</fullName>
    </submittedName>
</protein>
<name>A0A0E9S4B7_ANGAN</name>
<dbReference type="EMBL" id="GBXM01073072">
    <property type="protein sequence ID" value="JAH35505.1"/>
    <property type="molecule type" value="Transcribed_RNA"/>
</dbReference>
<feature type="transmembrane region" description="Helical" evidence="1">
    <location>
        <begin position="12"/>
        <end position="30"/>
    </location>
</feature>